<feature type="non-terminal residue" evidence="1">
    <location>
        <position position="427"/>
    </location>
</feature>
<sequence>QTQYSGKTTLIKRLATWAVELGFKVLIFDTKETEADYTGFGREVPICLKESMDSLILIGLLESIFKRKITRQYATLSRLVEGSKTFRDIINKAKDVEANTRSQWVKDSCRTIYDLLERLEKLKSQTSGVKTVKSLQLYKGINRMVINTFTQEIQQLIIKNAFEDALVKYKRKVILVLDEAFKFIPQKYGSVSSNAILKVMAQGAKTGLFTWISTQFLAVTDKAPLKACAIKFLGTQDHPSEINHTLDLIPRAHGKFSKDDVMELKLGHWILVRKRPQDARKVYALPVNVPVEEGRKVAREEYAPEKIRDHYLKAVKVAERKKETMEAKNAIFNKLHKRLGKLDTREYNKIIDDKAIEKAEKWLKLPKKKRPQTLNNFLDNEIKASFEHILKNKHLWPQKFKQIIANKIETEVQKRLAVIKGTRKQVT</sequence>
<dbReference type="InterPro" id="IPR027417">
    <property type="entry name" value="P-loop_NTPase"/>
</dbReference>
<gene>
    <name evidence="1" type="ORF">S03H2_13536</name>
</gene>
<protein>
    <submittedName>
        <fullName evidence="1">Uncharacterized protein</fullName>
    </submittedName>
</protein>
<dbReference type="AlphaFoldDB" id="X1G925"/>
<dbReference type="SUPFAM" id="SSF52540">
    <property type="entry name" value="P-loop containing nucleoside triphosphate hydrolases"/>
    <property type="match status" value="1"/>
</dbReference>
<feature type="non-terminal residue" evidence="1">
    <location>
        <position position="1"/>
    </location>
</feature>
<organism evidence="1">
    <name type="scientific">marine sediment metagenome</name>
    <dbReference type="NCBI Taxonomy" id="412755"/>
    <lineage>
        <taxon>unclassified sequences</taxon>
        <taxon>metagenomes</taxon>
        <taxon>ecological metagenomes</taxon>
    </lineage>
</organism>
<name>X1G925_9ZZZZ</name>
<proteinExistence type="predicted"/>
<comment type="caution">
    <text evidence="1">The sequence shown here is derived from an EMBL/GenBank/DDBJ whole genome shotgun (WGS) entry which is preliminary data.</text>
</comment>
<dbReference type="EMBL" id="BARU01006870">
    <property type="protein sequence ID" value="GAH38064.1"/>
    <property type="molecule type" value="Genomic_DNA"/>
</dbReference>
<dbReference type="Gene3D" id="3.40.50.300">
    <property type="entry name" value="P-loop containing nucleotide triphosphate hydrolases"/>
    <property type="match status" value="1"/>
</dbReference>
<reference evidence="1" key="1">
    <citation type="journal article" date="2014" name="Front. Microbiol.">
        <title>High frequency of phylogenetically diverse reductive dehalogenase-homologous genes in deep subseafloor sedimentary metagenomes.</title>
        <authorList>
            <person name="Kawai M."/>
            <person name="Futagami T."/>
            <person name="Toyoda A."/>
            <person name="Takaki Y."/>
            <person name="Nishi S."/>
            <person name="Hori S."/>
            <person name="Arai W."/>
            <person name="Tsubouchi T."/>
            <person name="Morono Y."/>
            <person name="Uchiyama I."/>
            <person name="Ito T."/>
            <person name="Fujiyama A."/>
            <person name="Inagaki F."/>
            <person name="Takami H."/>
        </authorList>
    </citation>
    <scope>NUCLEOTIDE SEQUENCE</scope>
    <source>
        <strain evidence="1">Expedition CK06-06</strain>
    </source>
</reference>
<evidence type="ECO:0000313" key="1">
    <source>
        <dbReference type="EMBL" id="GAH38064.1"/>
    </source>
</evidence>
<accession>X1G925</accession>